<comment type="subcellular location">
    <subcellularLocation>
        <location evidence="1">Membrane</location>
        <topology evidence="1">Multi-pass membrane protein</topology>
    </subcellularLocation>
</comment>
<dbReference type="Proteomes" id="UP000009168">
    <property type="component" value="Unassembled WGS sequence"/>
</dbReference>
<dbReference type="GO" id="GO:0008270">
    <property type="term" value="F:zinc ion binding"/>
    <property type="evidence" value="ECO:0007669"/>
    <property type="project" value="UniProtKB-KW"/>
</dbReference>
<evidence type="ECO:0000256" key="6">
    <source>
        <dbReference type="ARBA" id="ARBA00022786"/>
    </source>
</evidence>
<sequence length="385" mass="45171">MGCLRYSKDLLQKYLIKLKVIKNNKLIDFFLITQKMTSHLPISLVQLDKNLKESLDSYQVSKEKGLADDNIGHLNQITIQTEINSNEDSNLNCKQHQHDQKQKKNILISSKYEQNIQKSYRSSQDLDRPDQKQQIGNINKIRSPYLTKICSSPNLVCQSGNSQFEKTDFVCLEMKNVKDNRFCQDNRENKAEEQVYCRICLDSQSDSETGQLQNVCSCNGSLKYIHHQCLWYYIEKKINNQIEQSFPLQVQCELCKESYRIQFEMITQANPAQVVKQNFIRQSQPYSLFFILIFVLFIISVILFQRAVQESKVDVSVLITYFFFSFAMTSVVVSILFIIYIFYCSYFSQALVIKKIFPSIQEYQEYIQKCKQLLQKNNKMIDQSK</sequence>
<dbReference type="EMBL" id="GG662800">
    <property type="protein sequence ID" value="EAR90312.2"/>
    <property type="molecule type" value="Genomic_DNA"/>
</dbReference>
<evidence type="ECO:0000256" key="7">
    <source>
        <dbReference type="ARBA" id="ARBA00022833"/>
    </source>
</evidence>
<proteinExistence type="predicted"/>
<evidence type="ECO:0000256" key="9">
    <source>
        <dbReference type="ARBA" id="ARBA00023136"/>
    </source>
</evidence>
<feature type="transmembrane region" description="Helical" evidence="10">
    <location>
        <begin position="316"/>
        <end position="343"/>
    </location>
</feature>
<reference evidence="13" key="1">
    <citation type="journal article" date="2006" name="PLoS Biol.">
        <title>Macronuclear genome sequence of the ciliate Tetrahymena thermophila, a model eukaryote.</title>
        <authorList>
            <person name="Eisen J.A."/>
            <person name="Coyne R.S."/>
            <person name="Wu M."/>
            <person name="Wu D."/>
            <person name="Thiagarajan M."/>
            <person name="Wortman J.R."/>
            <person name="Badger J.H."/>
            <person name="Ren Q."/>
            <person name="Amedeo P."/>
            <person name="Jones K.M."/>
            <person name="Tallon L.J."/>
            <person name="Delcher A.L."/>
            <person name="Salzberg S.L."/>
            <person name="Silva J.C."/>
            <person name="Haas B.J."/>
            <person name="Majoros W.H."/>
            <person name="Farzad M."/>
            <person name="Carlton J.M."/>
            <person name="Smith R.K. Jr."/>
            <person name="Garg J."/>
            <person name="Pearlman R.E."/>
            <person name="Karrer K.M."/>
            <person name="Sun L."/>
            <person name="Manning G."/>
            <person name="Elde N.C."/>
            <person name="Turkewitz A.P."/>
            <person name="Asai D.J."/>
            <person name="Wilkes D.E."/>
            <person name="Wang Y."/>
            <person name="Cai H."/>
            <person name="Collins K."/>
            <person name="Stewart B.A."/>
            <person name="Lee S.R."/>
            <person name="Wilamowska K."/>
            <person name="Weinberg Z."/>
            <person name="Ruzzo W.L."/>
            <person name="Wloga D."/>
            <person name="Gaertig J."/>
            <person name="Frankel J."/>
            <person name="Tsao C.-C."/>
            <person name="Gorovsky M.A."/>
            <person name="Keeling P.J."/>
            <person name="Waller R.F."/>
            <person name="Patron N.J."/>
            <person name="Cherry J.M."/>
            <person name="Stover N.A."/>
            <person name="Krieger C.J."/>
            <person name="del Toro C."/>
            <person name="Ryder H.F."/>
            <person name="Williamson S.C."/>
            <person name="Barbeau R.A."/>
            <person name="Hamilton E.P."/>
            <person name="Orias E."/>
        </authorList>
    </citation>
    <scope>NUCLEOTIDE SEQUENCE [LARGE SCALE GENOMIC DNA]</scope>
    <source>
        <strain evidence="13">SB210</strain>
    </source>
</reference>
<name>Q22YH3_TETTS</name>
<gene>
    <name evidence="12" type="ORF">TTHERM_00607180</name>
</gene>
<keyword evidence="4" id="KW-0479">Metal-binding</keyword>
<keyword evidence="2" id="KW-0808">Transferase</keyword>
<dbReference type="GO" id="GO:0016740">
    <property type="term" value="F:transferase activity"/>
    <property type="evidence" value="ECO:0007669"/>
    <property type="project" value="UniProtKB-KW"/>
</dbReference>
<dbReference type="RefSeq" id="XP_001010557.2">
    <property type="nucleotide sequence ID" value="XM_001010557.2"/>
</dbReference>
<dbReference type="SMART" id="SM00744">
    <property type="entry name" value="RINGv"/>
    <property type="match status" value="1"/>
</dbReference>
<evidence type="ECO:0000313" key="12">
    <source>
        <dbReference type="EMBL" id="EAR90312.2"/>
    </source>
</evidence>
<dbReference type="AlphaFoldDB" id="Q22YH3"/>
<keyword evidence="13" id="KW-1185">Reference proteome</keyword>
<dbReference type="GeneID" id="7836534"/>
<organism evidence="12 13">
    <name type="scientific">Tetrahymena thermophila (strain SB210)</name>
    <dbReference type="NCBI Taxonomy" id="312017"/>
    <lineage>
        <taxon>Eukaryota</taxon>
        <taxon>Sar</taxon>
        <taxon>Alveolata</taxon>
        <taxon>Ciliophora</taxon>
        <taxon>Intramacronucleata</taxon>
        <taxon>Oligohymenophorea</taxon>
        <taxon>Hymenostomatida</taxon>
        <taxon>Tetrahymenina</taxon>
        <taxon>Tetrahymenidae</taxon>
        <taxon>Tetrahymena</taxon>
    </lineage>
</organism>
<evidence type="ECO:0000256" key="10">
    <source>
        <dbReference type="SAM" id="Phobius"/>
    </source>
</evidence>
<protein>
    <submittedName>
        <fullName evidence="12">FHA domain protein, putative</fullName>
    </submittedName>
</protein>
<feature type="transmembrane region" description="Helical" evidence="10">
    <location>
        <begin position="286"/>
        <end position="304"/>
    </location>
</feature>
<dbReference type="InterPro" id="IPR013083">
    <property type="entry name" value="Znf_RING/FYVE/PHD"/>
</dbReference>
<dbReference type="Pfam" id="PF12906">
    <property type="entry name" value="RINGv"/>
    <property type="match status" value="1"/>
</dbReference>
<dbReference type="OrthoDB" id="264354at2759"/>
<keyword evidence="7" id="KW-0862">Zinc</keyword>
<evidence type="ECO:0000256" key="8">
    <source>
        <dbReference type="ARBA" id="ARBA00022989"/>
    </source>
</evidence>
<dbReference type="STRING" id="312017.Q22YH3"/>
<dbReference type="HOGENOM" id="CLU_971412_0_0_1"/>
<evidence type="ECO:0000256" key="2">
    <source>
        <dbReference type="ARBA" id="ARBA00022679"/>
    </source>
</evidence>
<dbReference type="PANTHER" id="PTHR46065:SF3">
    <property type="entry name" value="FI20425P1"/>
    <property type="match status" value="1"/>
</dbReference>
<feature type="domain" description="RING-CH-type" evidence="11">
    <location>
        <begin position="189"/>
        <end position="262"/>
    </location>
</feature>
<keyword evidence="6" id="KW-0833">Ubl conjugation pathway</keyword>
<dbReference type="PANTHER" id="PTHR46065">
    <property type="entry name" value="E3 UBIQUITIN-PROTEIN LIGASE MARCH 2/3 FAMILY MEMBER"/>
    <property type="match status" value="1"/>
</dbReference>
<evidence type="ECO:0000256" key="3">
    <source>
        <dbReference type="ARBA" id="ARBA00022692"/>
    </source>
</evidence>
<evidence type="ECO:0000256" key="4">
    <source>
        <dbReference type="ARBA" id="ARBA00022723"/>
    </source>
</evidence>
<evidence type="ECO:0000256" key="5">
    <source>
        <dbReference type="ARBA" id="ARBA00022771"/>
    </source>
</evidence>
<evidence type="ECO:0000313" key="13">
    <source>
        <dbReference type="Proteomes" id="UP000009168"/>
    </source>
</evidence>
<dbReference type="InParanoid" id="Q22YH3"/>
<keyword evidence="9 10" id="KW-0472">Membrane</keyword>
<dbReference type="KEGG" id="tet:TTHERM_00607180"/>
<keyword evidence="8 10" id="KW-1133">Transmembrane helix</keyword>
<dbReference type="PROSITE" id="PS51292">
    <property type="entry name" value="ZF_RING_CH"/>
    <property type="match status" value="1"/>
</dbReference>
<keyword evidence="3 10" id="KW-0812">Transmembrane</keyword>
<dbReference type="GO" id="GO:0016020">
    <property type="term" value="C:membrane"/>
    <property type="evidence" value="ECO:0007669"/>
    <property type="project" value="UniProtKB-SubCell"/>
</dbReference>
<accession>Q22YH3</accession>
<dbReference type="Gene3D" id="3.30.40.10">
    <property type="entry name" value="Zinc/RING finger domain, C3HC4 (zinc finger)"/>
    <property type="match status" value="1"/>
</dbReference>
<keyword evidence="5" id="KW-0863">Zinc-finger</keyword>
<dbReference type="SUPFAM" id="SSF57850">
    <property type="entry name" value="RING/U-box"/>
    <property type="match status" value="1"/>
</dbReference>
<evidence type="ECO:0000256" key="1">
    <source>
        <dbReference type="ARBA" id="ARBA00004141"/>
    </source>
</evidence>
<dbReference type="InterPro" id="IPR011016">
    <property type="entry name" value="Znf_RING-CH"/>
</dbReference>
<evidence type="ECO:0000259" key="11">
    <source>
        <dbReference type="PROSITE" id="PS51292"/>
    </source>
</evidence>